<keyword evidence="2" id="KW-1185">Reference proteome</keyword>
<name>A0ACC2WGP8_9TREE</name>
<reference evidence="1" key="1">
    <citation type="submission" date="2023-04" db="EMBL/GenBank/DDBJ databases">
        <title>Draft Genome sequencing of Naganishia species isolated from polar environments using Oxford Nanopore Technology.</title>
        <authorList>
            <person name="Leo P."/>
            <person name="Venkateswaran K."/>
        </authorList>
    </citation>
    <scope>NUCLEOTIDE SEQUENCE</scope>
    <source>
        <strain evidence="1">MNA-CCFEE 5262</strain>
    </source>
</reference>
<proteinExistence type="predicted"/>
<evidence type="ECO:0000313" key="1">
    <source>
        <dbReference type="EMBL" id="KAJ9110583.1"/>
    </source>
</evidence>
<dbReference type="EMBL" id="JASBWS010000023">
    <property type="protein sequence ID" value="KAJ9110583.1"/>
    <property type="molecule type" value="Genomic_DNA"/>
</dbReference>
<protein>
    <submittedName>
        <fullName evidence="1">Uncharacterized protein</fullName>
    </submittedName>
</protein>
<dbReference type="Proteomes" id="UP001230649">
    <property type="component" value="Unassembled WGS sequence"/>
</dbReference>
<gene>
    <name evidence="1" type="ORF">QFC20_002913</name>
</gene>
<sequence>MSSQDITVLVINPNSTKGFTHAMSAHLSAAFPATNIPNIRFECLTAPAPSPTSITSITTSILSATYSLNTVLSRLNDPTKPPIHAVLVACFSAHPLVPMLRELTTLPIVGIMEAGILFASQVGGNVGVVTTDKRWEPLLEHEIEGELGLKRQCSAGVISSGLSVLELETLPKDHVYAALCAAACKIVHERDADAILLGCAGMVGLDKVIQEAVGDEVTVLDPVVCAAEMCASLARMKLKTAKRGRYEAAEPPRTGV</sequence>
<accession>A0ACC2WGP8</accession>
<comment type="caution">
    <text evidence="1">The sequence shown here is derived from an EMBL/GenBank/DDBJ whole genome shotgun (WGS) entry which is preliminary data.</text>
</comment>
<evidence type="ECO:0000313" key="2">
    <source>
        <dbReference type="Proteomes" id="UP001230649"/>
    </source>
</evidence>
<organism evidence="1 2">
    <name type="scientific">Naganishia adeliensis</name>
    <dbReference type="NCBI Taxonomy" id="92952"/>
    <lineage>
        <taxon>Eukaryota</taxon>
        <taxon>Fungi</taxon>
        <taxon>Dikarya</taxon>
        <taxon>Basidiomycota</taxon>
        <taxon>Agaricomycotina</taxon>
        <taxon>Tremellomycetes</taxon>
        <taxon>Filobasidiales</taxon>
        <taxon>Filobasidiaceae</taxon>
        <taxon>Naganishia</taxon>
    </lineage>
</organism>